<proteinExistence type="predicted"/>
<evidence type="ECO:0000313" key="1">
    <source>
        <dbReference type="EMBL" id="QJA77666.1"/>
    </source>
</evidence>
<sequence length="100" mass="11238">MKFTPQMGARLDLQSEAVKERARANIERWGGQTAHILMVCMAEELGEIAEAVLRISIDWEKTKEAYRDAEQEARDLGALCLQMAMLCQLADRLAGEKANE</sequence>
<reference evidence="2" key="1">
    <citation type="submission" date="2020-03" db="EMBL/GenBank/DDBJ databases">
        <title>The deep terrestrial virosphere.</title>
        <authorList>
            <person name="Holmfeldt K."/>
            <person name="Nilsson E."/>
            <person name="Simone D."/>
            <person name="Lopez-Fernandez M."/>
            <person name="Wu X."/>
            <person name="de Brujin I."/>
            <person name="Lundin D."/>
            <person name="Andersson A."/>
            <person name="Bertilsson S."/>
            <person name="Dopson M."/>
        </authorList>
    </citation>
    <scope>NUCLEOTIDE SEQUENCE</scope>
    <source>
        <strain evidence="1">MM415A01250</strain>
        <strain evidence="2">MM415B04291</strain>
    </source>
</reference>
<accession>A0A6M3LEN6</accession>
<evidence type="ECO:0000313" key="2">
    <source>
        <dbReference type="EMBL" id="QJA93260.1"/>
    </source>
</evidence>
<dbReference type="EMBL" id="MT143135">
    <property type="protein sequence ID" value="QJA93260.1"/>
    <property type="molecule type" value="Genomic_DNA"/>
</dbReference>
<protein>
    <submittedName>
        <fullName evidence="2">Uncharacterized protein</fullName>
    </submittedName>
</protein>
<dbReference type="Gene3D" id="1.10.287.1080">
    <property type="entry name" value="MazG-like"/>
    <property type="match status" value="1"/>
</dbReference>
<dbReference type="EMBL" id="MT142295">
    <property type="protein sequence ID" value="QJA77666.1"/>
    <property type="molecule type" value="Genomic_DNA"/>
</dbReference>
<dbReference type="AlphaFoldDB" id="A0A6M3LEN6"/>
<organism evidence="2">
    <name type="scientific">viral metagenome</name>
    <dbReference type="NCBI Taxonomy" id="1070528"/>
    <lineage>
        <taxon>unclassified sequences</taxon>
        <taxon>metagenomes</taxon>
        <taxon>organismal metagenomes</taxon>
    </lineage>
</organism>
<gene>
    <name evidence="1" type="ORF">MM415A01250_0010</name>
    <name evidence="2" type="ORF">MM415B04291_0006</name>
</gene>
<name>A0A6M3LEN6_9ZZZZ</name>